<accession>A0A2V4TRE9</accession>
<sequence length="135" mass="14712">MPESDIHSALIQSIVVWIETNTSFQESMAILVDGQFGRDCLPPNIGGSVPDVFASSAFANFALIGEAKTASDIETRHTRTQLSAYLAFLSNFESSLLVLAVPWYCTNQIRSLVRAIQRTTGTEQVGVHVLEQLPG</sequence>
<organism evidence="1 2">
    <name type="scientific">Paraburkholderia silvatlantica</name>
    <dbReference type="NCBI Taxonomy" id="321895"/>
    <lineage>
        <taxon>Bacteria</taxon>
        <taxon>Pseudomonadati</taxon>
        <taxon>Pseudomonadota</taxon>
        <taxon>Betaproteobacteria</taxon>
        <taxon>Burkholderiales</taxon>
        <taxon>Burkholderiaceae</taxon>
        <taxon>Paraburkholderia</taxon>
    </lineage>
</organism>
<name>A0A2V4TRE9_9BURK</name>
<dbReference type="EMBL" id="QJSQ01000003">
    <property type="protein sequence ID" value="PYE26361.1"/>
    <property type="molecule type" value="Genomic_DNA"/>
</dbReference>
<dbReference type="AlphaFoldDB" id="A0A2V4TRE9"/>
<dbReference type="RefSeq" id="WP_146242677.1">
    <property type="nucleotide sequence ID" value="NZ_QJSQ01000003.1"/>
</dbReference>
<proteinExistence type="predicted"/>
<evidence type="ECO:0000313" key="1">
    <source>
        <dbReference type="EMBL" id="PYE26361.1"/>
    </source>
</evidence>
<gene>
    <name evidence="1" type="ORF">C7410_103280</name>
</gene>
<dbReference type="Proteomes" id="UP000247772">
    <property type="component" value="Unassembled WGS sequence"/>
</dbReference>
<protein>
    <submittedName>
        <fullName evidence="1">Uncharacterized protein</fullName>
    </submittedName>
</protein>
<evidence type="ECO:0000313" key="2">
    <source>
        <dbReference type="Proteomes" id="UP000247772"/>
    </source>
</evidence>
<comment type="caution">
    <text evidence="1">The sequence shown here is derived from an EMBL/GenBank/DDBJ whole genome shotgun (WGS) entry which is preliminary data.</text>
</comment>
<reference evidence="1 2" key="1">
    <citation type="submission" date="2018-06" db="EMBL/GenBank/DDBJ databases">
        <title>Genomic Encyclopedia of Type Strains, Phase IV (KMG-V): Genome sequencing to study the core and pangenomes of soil and plant-associated prokaryotes.</title>
        <authorList>
            <person name="Whitman W."/>
        </authorList>
    </citation>
    <scope>NUCLEOTIDE SEQUENCE [LARGE SCALE GENOMIC DNA]</scope>
    <source>
        <strain evidence="1 2">SRCL-318</strain>
    </source>
</reference>